<dbReference type="InterPro" id="IPR001296">
    <property type="entry name" value="Glyco_trans_1"/>
</dbReference>
<organism evidence="3 4">
    <name type="scientific">Parabacteroides merdae</name>
    <dbReference type="NCBI Taxonomy" id="46503"/>
    <lineage>
        <taxon>Bacteria</taxon>
        <taxon>Pseudomonadati</taxon>
        <taxon>Bacteroidota</taxon>
        <taxon>Bacteroidia</taxon>
        <taxon>Bacteroidales</taxon>
        <taxon>Tannerellaceae</taxon>
        <taxon>Parabacteroides</taxon>
    </lineage>
</organism>
<evidence type="ECO:0000313" key="4">
    <source>
        <dbReference type="Proteomes" id="UP000283732"/>
    </source>
</evidence>
<dbReference type="PANTHER" id="PTHR12526">
    <property type="entry name" value="GLYCOSYLTRANSFERASE"/>
    <property type="match status" value="1"/>
</dbReference>
<keyword evidence="3" id="KW-0808">Transferase</keyword>
<sequence>MKILYPIGGFYPDQTGGPSNTVYWMAKALVKQGHEVTVVTTDFGLNGRYPSDQWVFVDGIKVRYCKNSNGGLQPKLVWHSLKCLLQMDVVHLTSIKCLFSFIIACFAKLKKKKVIWSVRGELADAANSRYSGLGASIRRCYFKCVYILFQKSVIFHSTASKEDVEIRTLMPQVKVIQIPNYMELPIKLPFSDRKQMLYIGRINPIKKIENLIDALFLSKRFKYSDIKLVIVGQVFPQSCKSYLDDLKKQVKRLGLEHKVKFERPVEGLEKQELFASSYCSFLISESENFGNVVIEAMAQGTPVVTSLGTPWSILKENNVGYHIKNDPLSIAQVVDEVLAMPTDEYLQLRKRTYEFCVKDFSVFQNIGKWENIYENFSVYKKL</sequence>
<name>A0A3R6LAV9_9BACT</name>
<evidence type="ECO:0000259" key="2">
    <source>
        <dbReference type="Pfam" id="PF13439"/>
    </source>
</evidence>
<dbReference type="Gene3D" id="3.40.50.2000">
    <property type="entry name" value="Glycogen Phosphorylase B"/>
    <property type="match status" value="2"/>
</dbReference>
<comment type="caution">
    <text evidence="3">The sequence shown here is derived from an EMBL/GenBank/DDBJ whole genome shotgun (WGS) entry which is preliminary data.</text>
</comment>
<evidence type="ECO:0000259" key="1">
    <source>
        <dbReference type="Pfam" id="PF00534"/>
    </source>
</evidence>
<reference evidence="3 4" key="1">
    <citation type="submission" date="2018-08" db="EMBL/GenBank/DDBJ databases">
        <title>A genome reference for cultivated species of the human gut microbiota.</title>
        <authorList>
            <person name="Zou Y."/>
            <person name="Xue W."/>
            <person name="Luo G."/>
        </authorList>
    </citation>
    <scope>NUCLEOTIDE SEQUENCE [LARGE SCALE GENOMIC DNA]</scope>
    <source>
        <strain evidence="3 4">AM16-50</strain>
    </source>
</reference>
<accession>A0A3R6LAV9</accession>
<dbReference type="AlphaFoldDB" id="A0A3R6LAV9"/>
<dbReference type="Pfam" id="PF00534">
    <property type="entry name" value="Glycos_transf_1"/>
    <property type="match status" value="1"/>
</dbReference>
<protein>
    <submittedName>
        <fullName evidence="3">Glycosyltransferase</fullName>
    </submittedName>
</protein>
<dbReference type="CDD" id="cd03801">
    <property type="entry name" value="GT4_PimA-like"/>
    <property type="match status" value="1"/>
</dbReference>
<feature type="domain" description="Glycosyltransferase subfamily 4-like N-terminal" evidence="2">
    <location>
        <begin position="16"/>
        <end position="180"/>
    </location>
</feature>
<dbReference type="GO" id="GO:0016757">
    <property type="term" value="F:glycosyltransferase activity"/>
    <property type="evidence" value="ECO:0007669"/>
    <property type="project" value="InterPro"/>
</dbReference>
<dbReference type="SUPFAM" id="SSF53756">
    <property type="entry name" value="UDP-Glycosyltransferase/glycogen phosphorylase"/>
    <property type="match status" value="1"/>
</dbReference>
<dbReference type="Pfam" id="PF13439">
    <property type="entry name" value="Glyco_transf_4"/>
    <property type="match status" value="1"/>
</dbReference>
<dbReference type="EMBL" id="QRKC01000002">
    <property type="protein sequence ID" value="RHH78445.1"/>
    <property type="molecule type" value="Genomic_DNA"/>
</dbReference>
<dbReference type="RefSeq" id="WP_122291067.1">
    <property type="nucleotide sequence ID" value="NZ_BAABZJ010000001.1"/>
</dbReference>
<dbReference type="PANTHER" id="PTHR12526:SF637">
    <property type="entry name" value="GLYCOSYLTRANSFERASE EPSF-RELATED"/>
    <property type="match status" value="1"/>
</dbReference>
<dbReference type="Proteomes" id="UP000283732">
    <property type="component" value="Unassembled WGS sequence"/>
</dbReference>
<feature type="domain" description="Glycosyl transferase family 1" evidence="1">
    <location>
        <begin position="190"/>
        <end position="353"/>
    </location>
</feature>
<evidence type="ECO:0000313" key="3">
    <source>
        <dbReference type="EMBL" id="RHH78445.1"/>
    </source>
</evidence>
<dbReference type="InterPro" id="IPR028098">
    <property type="entry name" value="Glyco_trans_4-like_N"/>
</dbReference>
<gene>
    <name evidence="3" type="ORF">DW191_07130</name>
</gene>
<proteinExistence type="predicted"/>